<sequence length="329" mass="36700">MAIDNRYEFLFLFDCENGNPNGDPDAGNAPRIDPEDMHGLVSDVALKRRVRNYVQIAKGNQMPHAIFVEHASNLNRPIIRAHEETGGVPEKGASKSKVRAAKDWMCQNFYDVRCFGAVMATGANAGQVRGPVQFAFARSLDPVLPLDISITRMAVAEDVKGAKSSVDFQKWEDEQPEDKLRTMGRKNLIPYGLYAAKGFISANLALETGFGEDDLSLFWEALANMYDHDRSASKGMMSCRGLYVFKHVGTDTDPSQRERQAKLGCAPAHRLLDFTRGVDDRAQAIIEIHPLETPPRSFHDYKVKTFPERLPSGVELWAWGDNGLSRIQS</sequence>
<protein>
    <submittedName>
        <fullName evidence="1">CRISPR-associated protein Csd2</fullName>
    </submittedName>
</protein>
<dbReference type="RefSeq" id="WP_282213554.1">
    <property type="nucleotide sequence ID" value="NZ_OX458332.1"/>
</dbReference>
<organism evidence="1 2">
    <name type="scientific">Methylococcus capsulatus</name>
    <dbReference type="NCBI Taxonomy" id="414"/>
    <lineage>
        <taxon>Bacteria</taxon>
        <taxon>Pseudomonadati</taxon>
        <taxon>Pseudomonadota</taxon>
        <taxon>Gammaproteobacteria</taxon>
        <taxon>Methylococcales</taxon>
        <taxon>Methylococcaceae</taxon>
        <taxon>Methylococcus</taxon>
    </lineage>
</organism>
<evidence type="ECO:0000313" key="2">
    <source>
        <dbReference type="Proteomes" id="UP001158598"/>
    </source>
</evidence>
<dbReference type="NCBIfam" id="TIGR01595">
    <property type="entry name" value="cas_CT1132"/>
    <property type="match status" value="1"/>
</dbReference>
<dbReference type="NCBIfam" id="TIGR02589">
    <property type="entry name" value="cas_Csd2"/>
    <property type="match status" value="1"/>
</dbReference>
<dbReference type="Pfam" id="PF05107">
    <property type="entry name" value="Cas_Cas7"/>
    <property type="match status" value="1"/>
</dbReference>
<name>A0AA35XSV9_METCP</name>
<dbReference type="EMBL" id="OX458332">
    <property type="protein sequence ID" value="CAI8753093.1"/>
    <property type="molecule type" value="Genomic_DNA"/>
</dbReference>
<dbReference type="InterPro" id="IPR013418">
    <property type="entry name" value="CRISPR-assoc_prot_Cas7/Csd2"/>
</dbReference>
<accession>A0AA35XSV9</accession>
<proteinExistence type="predicted"/>
<dbReference type="Proteomes" id="UP001158598">
    <property type="component" value="Chromosome"/>
</dbReference>
<evidence type="ECO:0000313" key="1">
    <source>
        <dbReference type="EMBL" id="CAI8753093.1"/>
    </source>
</evidence>
<dbReference type="InterPro" id="IPR006482">
    <property type="entry name" value="Cas7_Csh2/Csh2"/>
</dbReference>
<gene>
    <name evidence="1" type="ORF">MCNOR_0692</name>
</gene>
<dbReference type="AlphaFoldDB" id="A0AA35XSV9"/>
<dbReference type="GO" id="GO:0043571">
    <property type="term" value="P:maintenance of CRISPR repeat elements"/>
    <property type="evidence" value="ECO:0007669"/>
    <property type="project" value="InterPro"/>
</dbReference>
<reference evidence="1" key="1">
    <citation type="submission" date="2023-03" db="EMBL/GenBank/DDBJ databases">
        <authorList>
            <person name="Pearce D."/>
        </authorList>
    </citation>
    <scope>NUCLEOTIDE SEQUENCE</scope>
    <source>
        <strain evidence="1">Mc</strain>
    </source>
</reference>